<name>A0ABX7F0H2_9HYPH</name>
<evidence type="ECO:0000313" key="3">
    <source>
        <dbReference type="EMBL" id="QRF53919.1"/>
    </source>
</evidence>
<dbReference type="InterPro" id="IPR036291">
    <property type="entry name" value="NAD(P)-bd_dom_sf"/>
</dbReference>
<dbReference type="PRINTS" id="PR00081">
    <property type="entry name" value="GDHRDH"/>
</dbReference>
<protein>
    <submittedName>
        <fullName evidence="3">SDR family oxidoreductase</fullName>
    </submittedName>
</protein>
<dbReference type="RefSeq" id="WP_203018452.1">
    <property type="nucleotide sequence ID" value="NZ_CP032405.1"/>
</dbReference>
<dbReference type="Proteomes" id="UP000596351">
    <property type="component" value="Chromosome"/>
</dbReference>
<evidence type="ECO:0000256" key="1">
    <source>
        <dbReference type="ARBA" id="ARBA00006484"/>
    </source>
</evidence>
<feature type="domain" description="Ketoreductase" evidence="2">
    <location>
        <begin position="5"/>
        <end position="193"/>
    </location>
</feature>
<dbReference type="Gene3D" id="3.40.50.720">
    <property type="entry name" value="NAD(P)-binding Rossmann-like Domain"/>
    <property type="match status" value="1"/>
</dbReference>
<evidence type="ECO:0000313" key="4">
    <source>
        <dbReference type="Proteomes" id="UP000596351"/>
    </source>
</evidence>
<accession>A0ABX7F0H2</accession>
<organism evidence="3 4">
    <name type="scientific">Rhizobium rosettiformans</name>
    <dbReference type="NCBI Taxonomy" id="1368430"/>
    <lineage>
        <taxon>Bacteria</taxon>
        <taxon>Pseudomonadati</taxon>
        <taxon>Pseudomonadota</taxon>
        <taxon>Alphaproteobacteria</taxon>
        <taxon>Hyphomicrobiales</taxon>
        <taxon>Rhizobiaceae</taxon>
        <taxon>Rhizobium/Agrobacterium group</taxon>
        <taxon>Rhizobium</taxon>
    </lineage>
</organism>
<dbReference type="PANTHER" id="PTHR42760">
    <property type="entry name" value="SHORT-CHAIN DEHYDROGENASES/REDUCTASES FAMILY MEMBER"/>
    <property type="match status" value="1"/>
</dbReference>
<dbReference type="PANTHER" id="PTHR42760:SF40">
    <property type="entry name" value="3-OXOACYL-[ACYL-CARRIER-PROTEIN] REDUCTASE, CHLOROPLASTIC"/>
    <property type="match status" value="1"/>
</dbReference>
<keyword evidence="4" id="KW-1185">Reference proteome</keyword>
<proteinExistence type="inferred from homology"/>
<comment type="similarity">
    <text evidence="1">Belongs to the short-chain dehydrogenases/reductases (SDR) family.</text>
</comment>
<dbReference type="CDD" id="cd05233">
    <property type="entry name" value="SDR_c"/>
    <property type="match status" value="1"/>
</dbReference>
<dbReference type="InterPro" id="IPR002347">
    <property type="entry name" value="SDR_fam"/>
</dbReference>
<gene>
    <name evidence="3" type="ORF">D4A92_04740</name>
</gene>
<dbReference type="EMBL" id="CP032405">
    <property type="protein sequence ID" value="QRF53919.1"/>
    <property type="molecule type" value="Genomic_DNA"/>
</dbReference>
<dbReference type="InterPro" id="IPR057326">
    <property type="entry name" value="KR_dom"/>
</dbReference>
<dbReference type="SMART" id="SM00822">
    <property type="entry name" value="PKS_KR"/>
    <property type="match status" value="1"/>
</dbReference>
<evidence type="ECO:0000259" key="2">
    <source>
        <dbReference type="SMART" id="SM00822"/>
    </source>
</evidence>
<dbReference type="SUPFAM" id="SSF51735">
    <property type="entry name" value="NAD(P)-binding Rossmann-fold domains"/>
    <property type="match status" value="1"/>
</dbReference>
<reference evidence="3 4" key="1">
    <citation type="submission" date="2018-09" db="EMBL/GenBank/DDBJ databases">
        <title>Rhizobium sp. MAE2-X.</title>
        <authorList>
            <person name="Lee Y."/>
            <person name="Jeon C.O."/>
        </authorList>
    </citation>
    <scope>NUCLEOTIDE SEQUENCE [LARGE SCALE GENOMIC DNA]</scope>
    <source>
        <strain evidence="3 4">MAE2-X</strain>
    </source>
</reference>
<dbReference type="Pfam" id="PF13561">
    <property type="entry name" value="adh_short_C2"/>
    <property type="match status" value="1"/>
</dbReference>
<sequence length="249" mass="25750">MTNRPLLLVTGGSRGIGAAVCRKAAAQGYDLLVNYHSNAIAAEAVAADCRAFGANAEVVQGDTATEAGIESIFQAVDRLGSLHGLVNNAGVVDATARVEEFDRARLDRMFAVNVIGKIRCATEAVKRMSTKHGGQGGVIVNISSMAAVIGSSGQYVDYAAAKAAVDTFTVGLSREVATEGIRVNAIRPGIIDTEIHASGGLPDRARDLAPIVPMQRPGTADEVADSVLYLLSPQASYVTGALLNVSGGR</sequence>
<dbReference type="PRINTS" id="PR00080">
    <property type="entry name" value="SDRFAMILY"/>
</dbReference>